<protein>
    <submittedName>
        <fullName evidence="8">Urea transporter</fullName>
    </submittedName>
</protein>
<feature type="transmembrane region" description="Helical" evidence="7">
    <location>
        <begin position="210"/>
        <end position="228"/>
    </location>
</feature>
<name>A0ABX6AKR0_STRVD</name>
<evidence type="ECO:0000256" key="2">
    <source>
        <dbReference type="ARBA" id="ARBA00005914"/>
    </source>
</evidence>
<feature type="transmembrane region" description="Helical" evidence="7">
    <location>
        <begin position="319"/>
        <end position="337"/>
    </location>
</feature>
<dbReference type="EMBL" id="CP023700">
    <property type="protein sequence ID" value="QEU88125.1"/>
    <property type="molecule type" value="Genomic_DNA"/>
</dbReference>
<dbReference type="PANTHER" id="PTHR10464:SF4">
    <property type="entry name" value="UREA TRANSPORTER"/>
    <property type="match status" value="1"/>
</dbReference>
<evidence type="ECO:0000256" key="4">
    <source>
        <dbReference type="ARBA" id="ARBA00022692"/>
    </source>
</evidence>
<feature type="transmembrane region" description="Helical" evidence="7">
    <location>
        <begin position="74"/>
        <end position="93"/>
    </location>
</feature>
<feature type="transmembrane region" description="Helical" evidence="7">
    <location>
        <begin position="102"/>
        <end position="119"/>
    </location>
</feature>
<comment type="similarity">
    <text evidence="2">Belongs to the urea transporter family.</text>
</comment>
<dbReference type="InterPro" id="IPR029020">
    <property type="entry name" value="Ammonium/urea_transptr"/>
</dbReference>
<keyword evidence="5 7" id="KW-1133">Transmembrane helix</keyword>
<evidence type="ECO:0000256" key="5">
    <source>
        <dbReference type="ARBA" id="ARBA00022989"/>
    </source>
</evidence>
<evidence type="ECO:0000256" key="3">
    <source>
        <dbReference type="ARBA" id="ARBA00022475"/>
    </source>
</evidence>
<evidence type="ECO:0000313" key="8">
    <source>
        <dbReference type="EMBL" id="QEU88125.1"/>
    </source>
</evidence>
<dbReference type="Gene3D" id="1.10.3430.10">
    <property type="entry name" value="Ammonium transporter AmtB like domains"/>
    <property type="match status" value="1"/>
</dbReference>
<feature type="transmembrane region" description="Helical" evidence="7">
    <location>
        <begin position="50"/>
        <end position="68"/>
    </location>
</feature>
<dbReference type="InterPro" id="IPR004937">
    <property type="entry name" value="Urea_transporter"/>
</dbReference>
<feature type="transmembrane region" description="Helical" evidence="7">
    <location>
        <begin position="262"/>
        <end position="279"/>
    </location>
</feature>
<accession>A0ABX6AKR0</accession>
<evidence type="ECO:0000256" key="1">
    <source>
        <dbReference type="ARBA" id="ARBA00004651"/>
    </source>
</evidence>
<keyword evidence="6 7" id="KW-0472">Membrane</keyword>
<proteinExistence type="inferred from homology"/>
<keyword evidence="3" id="KW-1003">Cell membrane</keyword>
<sequence>MTRRWTHHPRSSPSGEGVRVASQLTEAAPVSTQGSLKDTALGTLRGVGQVDFQASVLTSLVILAALWVESWEMGLFATLGAVVSTLTARLLAVPHDTLTQGLMTYCGVLGSIAMVVYLGNHPSTYVMAVAAAVMCTLVTATLNRLLNPFGLRAFTGPFCLVALVMVLGAPSFERVWHGTPETAVTPATPRSPVVSWTDLWQGFFTNVSQIFFAGTWYVGLIMLVGLFLAGWKVGVFAVVGSVVGLLTAWALGAPAVLIGEGIYGYNAVLTSLAFGVVLLRPTAWNYGFTVLAAAASTALTASLSVLFETFGSHTFTWPFNITTWALLAAVPFLPRITPLADDS</sequence>
<evidence type="ECO:0000256" key="7">
    <source>
        <dbReference type="SAM" id="Phobius"/>
    </source>
</evidence>
<keyword evidence="4 7" id="KW-0812">Transmembrane</keyword>
<evidence type="ECO:0000256" key="6">
    <source>
        <dbReference type="ARBA" id="ARBA00023136"/>
    </source>
</evidence>
<comment type="subcellular location">
    <subcellularLocation>
        <location evidence="1">Cell membrane</location>
        <topology evidence="1">Multi-pass membrane protein</topology>
    </subcellularLocation>
</comment>
<keyword evidence="9" id="KW-1185">Reference proteome</keyword>
<dbReference type="Pfam" id="PF03253">
    <property type="entry name" value="UT"/>
    <property type="match status" value="1"/>
</dbReference>
<dbReference type="PANTHER" id="PTHR10464">
    <property type="entry name" value="UREA TRANSPORTER"/>
    <property type="match status" value="1"/>
</dbReference>
<feature type="transmembrane region" description="Helical" evidence="7">
    <location>
        <begin position="286"/>
        <end position="307"/>
    </location>
</feature>
<dbReference type="Proteomes" id="UP000327143">
    <property type="component" value="Chromosome"/>
</dbReference>
<feature type="transmembrane region" description="Helical" evidence="7">
    <location>
        <begin position="153"/>
        <end position="172"/>
    </location>
</feature>
<feature type="transmembrane region" description="Helical" evidence="7">
    <location>
        <begin position="125"/>
        <end position="146"/>
    </location>
</feature>
<organism evidence="8 9">
    <name type="scientific">Streptomyces viridosporus T7A</name>
    <dbReference type="NCBI Taxonomy" id="665577"/>
    <lineage>
        <taxon>Bacteria</taxon>
        <taxon>Bacillati</taxon>
        <taxon>Actinomycetota</taxon>
        <taxon>Actinomycetes</taxon>
        <taxon>Kitasatosporales</taxon>
        <taxon>Streptomycetaceae</taxon>
        <taxon>Streptomyces</taxon>
    </lineage>
</organism>
<reference evidence="8 9" key="1">
    <citation type="submission" date="2017-09" db="EMBL/GenBank/DDBJ databases">
        <authorList>
            <person name="Lee N."/>
            <person name="Cho B.-K."/>
        </authorList>
    </citation>
    <scope>NUCLEOTIDE SEQUENCE [LARGE SCALE GENOMIC DNA]</scope>
    <source>
        <strain evidence="8 9">ATCC 39115</strain>
    </source>
</reference>
<evidence type="ECO:0000313" key="9">
    <source>
        <dbReference type="Proteomes" id="UP000327143"/>
    </source>
</evidence>
<feature type="transmembrane region" description="Helical" evidence="7">
    <location>
        <begin position="235"/>
        <end position="256"/>
    </location>
</feature>
<gene>
    <name evidence="8" type="ORF">CP969_28120</name>
</gene>